<evidence type="ECO:0000313" key="4">
    <source>
        <dbReference type="Proteomes" id="UP000085678"/>
    </source>
</evidence>
<proteinExistence type="inferred from homology"/>
<dbReference type="PANTHER" id="PTHR12455:SF0">
    <property type="entry name" value="NUCLEOLAR COMPLEX PROTEIN 4 HOMOLOG"/>
    <property type="match status" value="1"/>
</dbReference>
<dbReference type="OrthoDB" id="10263185at2759"/>
<dbReference type="InParanoid" id="A0A1S3H2G6"/>
<feature type="transmembrane region" description="Helical" evidence="2">
    <location>
        <begin position="301"/>
        <end position="322"/>
    </location>
</feature>
<dbReference type="Proteomes" id="UP000085678">
    <property type="component" value="Unplaced"/>
</dbReference>
<name>A0A1S3H2G6_LINAN</name>
<dbReference type="KEGG" id="lak:106151120"/>
<dbReference type="AlphaFoldDB" id="A0A1S3H2G6"/>
<keyword evidence="4" id="KW-1185">Reference proteome</keyword>
<keyword evidence="2" id="KW-0472">Membrane</keyword>
<comment type="similarity">
    <text evidence="1">Belongs to the CBF/MAK21 family.</text>
</comment>
<keyword evidence="2" id="KW-1133">Transmembrane helix</keyword>
<dbReference type="PANTHER" id="PTHR12455">
    <property type="entry name" value="NUCLEOLAR COMPLEX PROTEIN 4"/>
    <property type="match status" value="1"/>
</dbReference>
<protein>
    <submittedName>
        <fullName evidence="5">Nucleolar complex protein 4 homolog</fullName>
    </submittedName>
</protein>
<dbReference type="Pfam" id="PF03914">
    <property type="entry name" value="CBF"/>
    <property type="match status" value="1"/>
</dbReference>
<feature type="domain" description="CCAAT-binding factor" evidence="3">
    <location>
        <begin position="308"/>
        <end position="415"/>
    </location>
</feature>
<evidence type="ECO:0000256" key="1">
    <source>
        <dbReference type="ARBA" id="ARBA00007797"/>
    </source>
</evidence>
<evidence type="ECO:0000259" key="3">
    <source>
        <dbReference type="Pfam" id="PF03914"/>
    </source>
</evidence>
<organism evidence="4 5">
    <name type="scientific">Lingula anatina</name>
    <name type="common">Brachiopod</name>
    <name type="synonym">Lingula unguis</name>
    <dbReference type="NCBI Taxonomy" id="7574"/>
    <lineage>
        <taxon>Eukaryota</taxon>
        <taxon>Metazoa</taxon>
        <taxon>Spiralia</taxon>
        <taxon>Lophotrochozoa</taxon>
        <taxon>Brachiopoda</taxon>
        <taxon>Linguliformea</taxon>
        <taxon>Lingulata</taxon>
        <taxon>Lingulida</taxon>
        <taxon>Linguloidea</taxon>
        <taxon>Lingulidae</taxon>
        <taxon>Lingula</taxon>
    </lineage>
</organism>
<dbReference type="RefSeq" id="XP_013379671.1">
    <property type="nucleotide sequence ID" value="XM_013524217.1"/>
</dbReference>
<dbReference type="GO" id="GO:0032040">
    <property type="term" value="C:small-subunit processome"/>
    <property type="evidence" value="ECO:0007669"/>
    <property type="project" value="TreeGrafter"/>
</dbReference>
<dbReference type="STRING" id="7574.A0A1S3H2G6"/>
<dbReference type="GO" id="GO:0042254">
    <property type="term" value="P:ribosome biogenesis"/>
    <property type="evidence" value="ECO:0007669"/>
    <property type="project" value="InterPro"/>
</dbReference>
<accession>A0A1S3H2G6</accession>
<keyword evidence="2" id="KW-0812">Transmembrane</keyword>
<gene>
    <name evidence="5" type="primary">LOC106151120</name>
</gene>
<evidence type="ECO:0000256" key="2">
    <source>
        <dbReference type="SAM" id="Phobius"/>
    </source>
</evidence>
<dbReference type="GeneID" id="106151120"/>
<feature type="transmembrane region" description="Helical" evidence="2">
    <location>
        <begin position="350"/>
        <end position="372"/>
    </location>
</feature>
<dbReference type="InterPro" id="IPR005612">
    <property type="entry name" value="CCAAT-binding_factor"/>
</dbReference>
<feature type="transmembrane region" description="Helical" evidence="2">
    <location>
        <begin position="378"/>
        <end position="398"/>
    </location>
</feature>
<reference evidence="5" key="1">
    <citation type="submission" date="2025-08" db="UniProtKB">
        <authorList>
            <consortium name="RefSeq"/>
        </authorList>
    </citation>
    <scope>IDENTIFICATION</scope>
    <source>
        <tissue evidence="5">Gonads</tissue>
    </source>
</reference>
<dbReference type="GO" id="GO:0030692">
    <property type="term" value="C:Noc4p-Nop14p complex"/>
    <property type="evidence" value="ECO:0007669"/>
    <property type="project" value="TreeGrafter"/>
</dbReference>
<evidence type="ECO:0000313" key="5">
    <source>
        <dbReference type="RefSeq" id="XP_013379671.1"/>
    </source>
</evidence>
<sequence>MPSNTRKDVKFSNKNEIKSIKSKTKEFLCDRKNANCLVDIISLSESEEEEVILACIRAFYNIFSNLITHGSMYLERIPTTKDDVEDLSSEEQYRCWLRERYSDVSQRMLELITHQLSTVQELALCTLMKFVAAEGQNPLRKLSEKHLAFPAVLFEKLLLTLLSEEIELRPLIVRFQEFLEYDDVRYYAMKIAHKVLKEKPNHEQLDIYHGNVYALLEQLSLPATDEEKLINFMTKMPDTNASLKINTLRDQKKLFTSLWLEFLRKRLPTSLYKKVLVILHDKVMPYMTSPLLLSDFLTESYNIGGAVSLLALNGLFMLIHTYNLDYPDFYKKLYALFEPNVFHVKYRARFFHLADLFLTSTHLPAYLVAAFAKRLSRLALTVPPCGLLIILPFIYNLLIRHPSCRVLIHRPDTTKGEFTLLENTLQNHYHHEVAMWARKIEQPFPKLEFPLADVLDLTTDQMIEKEMKKKIKEVPVTFEAPYGLLGNKEHRLQDYWALE</sequence>
<dbReference type="InterPro" id="IPR027193">
    <property type="entry name" value="Noc4"/>
</dbReference>